<dbReference type="Proteomes" id="UP000187203">
    <property type="component" value="Unassembled WGS sequence"/>
</dbReference>
<proteinExistence type="predicted"/>
<feature type="region of interest" description="Disordered" evidence="1">
    <location>
        <begin position="1"/>
        <end position="84"/>
    </location>
</feature>
<evidence type="ECO:0000313" key="2">
    <source>
        <dbReference type="EMBL" id="OMP13499.1"/>
    </source>
</evidence>
<gene>
    <name evidence="2" type="ORF">COLO4_01550</name>
</gene>
<feature type="compositionally biased region" description="Basic residues" evidence="1">
    <location>
        <begin position="20"/>
        <end position="38"/>
    </location>
</feature>
<organism evidence="2 3">
    <name type="scientific">Corchorus olitorius</name>
    <dbReference type="NCBI Taxonomy" id="93759"/>
    <lineage>
        <taxon>Eukaryota</taxon>
        <taxon>Viridiplantae</taxon>
        <taxon>Streptophyta</taxon>
        <taxon>Embryophyta</taxon>
        <taxon>Tracheophyta</taxon>
        <taxon>Spermatophyta</taxon>
        <taxon>Magnoliopsida</taxon>
        <taxon>eudicotyledons</taxon>
        <taxon>Gunneridae</taxon>
        <taxon>Pentapetalae</taxon>
        <taxon>rosids</taxon>
        <taxon>malvids</taxon>
        <taxon>Malvales</taxon>
        <taxon>Malvaceae</taxon>
        <taxon>Grewioideae</taxon>
        <taxon>Apeibeae</taxon>
        <taxon>Corchorus</taxon>
    </lineage>
</organism>
<feature type="non-terminal residue" evidence="2">
    <location>
        <position position="1"/>
    </location>
</feature>
<dbReference type="AlphaFoldDB" id="A0A1R3L2I3"/>
<feature type="compositionally biased region" description="Basic residues" evidence="1">
    <location>
        <begin position="46"/>
        <end position="61"/>
    </location>
</feature>
<feature type="compositionally biased region" description="Low complexity" evidence="1">
    <location>
        <begin position="301"/>
        <end position="315"/>
    </location>
</feature>
<evidence type="ECO:0000256" key="1">
    <source>
        <dbReference type="SAM" id="MobiDB-lite"/>
    </source>
</evidence>
<protein>
    <submittedName>
        <fullName evidence="2">Uncharacterized protein</fullName>
    </submittedName>
</protein>
<evidence type="ECO:0000313" key="3">
    <source>
        <dbReference type="Proteomes" id="UP000187203"/>
    </source>
</evidence>
<feature type="region of interest" description="Disordered" evidence="1">
    <location>
        <begin position="105"/>
        <end position="131"/>
    </location>
</feature>
<reference evidence="3" key="1">
    <citation type="submission" date="2013-09" db="EMBL/GenBank/DDBJ databases">
        <title>Corchorus olitorius genome sequencing.</title>
        <authorList>
            <person name="Alam M."/>
            <person name="Haque M.S."/>
            <person name="Islam M.S."/>
            <person name="Emdad E.M."/>
            <person name="Islam M.M."/>
            <person name="Ahmed B."/>
            <person name="Halim A."/>
            <person name="Hossen Q.M.M."/>
            <person name="Hossain M.Z."/>
            <person name="Ahmed R."/>
            <person name="Khan M.M."/>
            <person name="Islam R."/>
            <person name="Rashid M.M."/>
            <person name="Khan S.A."/>
            <person name="Rahman M.S."/>
            <person name="Alam M."/>
            <person name="Yahiya A.S."/>
            <person name="Khan M.S."/>
            <person name="Azam M.S."/>
            <person name="Haque T."/>
            <person name="Lashkar M.Z.H."/>
            <person name="Akhand A.I."/>
            <person name="Morshed G."/>
            <person name="Roy S."/>
            <person name="Uddin K.S."/>
            <person name="Rabeya T."/>
            <person name="Hossain A.S."/>
            <person name="Chowdhury A."/>
            <person name="Snigdha A.R."/>
            <person name="Mortoza M.S."/>
            <person name="Matin S.A."/>
            <person name="Hoque S.M.E."/>
            <person name="Islam M.K."/>
            <person name="Roy D.K."/>
            <person name="Haider R."/>
            <person name="Moosa M.M."/>
            <person name="Elias S.M."/>
            <person name="Hasan A.M."/>
            <person name="Jahan S."/>
            <person name="Shafiuddin M."/>
            <person name="Mahmood N."/>
            <person name="Shommy N.S."/>
        </authorList>
    </citation>
    <scope>NUCLEOTIDE SEQUENCE [LARGE SCALE GENOMIC DNA]</scope>
    <source>
        <strain evidence="3">cv. O-4</strain>
    </source>
</reference>
<sequence>QPDAAGGHGPARAGHGLHQPGRRRARTAHARGHAQRAGHHQEQALRPHRPRGGRALHRQRHGGPAGHGRLHQPPDPLGGGGARCGHHHRLERFFRALGRGAAAGPRLSQWQRRREPVPGRRRSGLCDRPVAQGRPHAWRCAHRAARWPAGVRAHSGRGQRPVGLARGRSLRRPVRAAPCRCALQRHGRAQAAVRQPGAQRDQGQRRARGPPCGRGARTRLRLSGSAAAGLQGRRTGPRCHLRCALAGAVRQWHARAAQAHSAPGRAAGQGLQGGPGHGRPHERRLGQGACGHPRLARGLRGRAAGAPARWRPGAPGRRGRHPGRAGR</sequence>
<feature type="region of interest" description="Disordered" evidence="1">
    <location>
        <begin position="255"/>
        <end position="327"/>
    </location>
</feature>
<keyword evidence="3" id="KW-1185">Reference proteome</keyword>
<comment type="caution">
    <text evidence="2">The sequence shown here is derived from an EMBL/GenBank/DDBJ whole genome shotgun (WGS) entry which is preliminary data.</text>
</comment>
<dbReference type="EMBL" id="AWUE01004089">
    <property type="protein sequence ID" value="OMP13499.1"/>
    <property type="molecule type" value="Genomic_DNA"/>
</dbReference>
<feature type="region of interest" description="Disordered" evidence="1">
    <location>
        <begin position="187"/>
        <end position="234"/>
    </location>
</feature>
<accession>A0A1R3L2I3</accession>
<name>A0A1R3L2I3_9ROSI</name>
<feature type="compositionally biased region" description="Basic residues" evidence="1">
    <location>
        <begin position="317"/>
        <end position="327"/>
    </location>
</feature>